<dbReference type="Gene3D" id="2.60.120.260">
    <property type="entry name" value="Galactose-binding domain-like"/>
    <property type="match status" value="1"/>
</dbReference>
<dbReference type="InterPro" id="IPR013783">
    <property type="entry name" value="Ig-like_fold"/>
</dbReference>
<dbReference type="Proteomes" id="UP001171945">
    <property type="component" value="Unassembled WGS sequence"/>
</dbReference>
<evidence type="ECO:0000259" key="1">
    <source>
        <dbReference type="PROSITE" id="PS50853"/>
    </source>
</evidence>
<dbReference type="InterPro" id="IPR003961">
    <property type="entry name" value="FN3_dom"/>
</dbReference>
<accession>A0ABT7VWH2</accession>
<dbReference type="CDD" id="cd00063">
    <property type="entry name" value="FN3"/>
    <property type="match status" value="1"/>
</dbReference>
<protein>
    <submittedName>
        <fullName evidence="2">Fibronectin type III domain-containing protein</fullName>
    </submittedName>
</protein>
<feature type="non-terminal residue" evidence="2">
    <location>
        <position position="1"/>
    </location>
</feature>
<comment type="caution">
    <text evidence="2">The sequence shown here is derived from an EMBL/GenBank/DDBJ whole genome shotgun (WGS) entry which is preliminary data.</text>
</comment>
<reference evidence="2" key="1">
    <citation type="submission" date="2023-06" db="EMBL/GenBank/DDBJ databases">
        <title>Uncultivated large filamentous bacteria from sulfidic sediments reveal new species and different genomic features in energy metabolism and defense.</title>
        <authorList>
            <person name="Fonseca A."/>
        </authorList>
    </citation>
    <scope>NUCLEOTIDE SEQUENCE</scope>
    <source>
        <strain evidence="2">HSG4</strain>
    </source>
</reference>
<gene>
    <name evidence="2" type="ORF">QUF54_11265</name>
</gene>
<proteinExistence type="predicted"/>
<evidence type="ECO:0000313" key="3">
    <source>
        <dbReference type="Proteomes" id="UP001171945"/>
    </source>
</evidence>
<feature type="domain" description="Fibronectin type-III" evidence="1">
    <location>
        <begin position="216"/>
        <end position="307"/>
    </location>
</feature>
<organism evidence="2 3">
    <name type="scientific">Candidatus Marithioploca araucensis</name>
    <dbReference type="NCBI Taxonomy" id="70273"/>
    <lineage>
        <taxon>Bacteria</taxon>
        <taxon>Pseudomonadati</taxon>
        <taxon>Pseudomonadota</taxon>
        <taxon>Gammaproteobacteria</taxon>
        <taxon>Thiotrichales</taxon>
        <taxon>Thiotrichaceae</taxon>
        <taxon>Candidatus Marithioploca</taxon>
    </lineage>
</organism>
<dbReference type="InterPro" id="IPR036116">
    <property type="entry name" value="FN3_sf"/>
</dbReference>
<dbReference type="EMBL" id="JAUCGM010000966">
    <property type="protein sequence ID" value="MDM8563922.1"/>
    <property type="molecule type" value="Genomic_DNA"/>
</dbReference>
<sequence>KEYTVSQVVGDNLVNNSYFDTDKSGWGGTYEPEHPQMDGGSLRVESKLVMQKGLNFTKDQFYRLTFRVIADDFMTVNLSLHDIADIDNIQAITSRKLAFNATPKEFEVVFHSPVTTAKARLMLGRYEAETSNYWIDNVVIEPVDATWNDPKKQSVLFTNTSAEPKTISLQGITYLDLDENTVTDSLTLEPFTSQILIYASGDTPPPPPPADKLDAPTLSVEVDVNEVDVNIVTLSWTSVTGAEGYRLYYAPYPDPDTIGDIDMGNQTSVSFELPRGSAFYVAIKAYNKQGESDFSNIEYFIIPTEEDTEFYTF</sequence>
<name>A0ABT7VWH2_9GAMM</name>
<dbReference type="PROSITE" id="PS50853">
    <property type="entry name" value="FN3"/>
    <property type="match status" value="1"/>
</dbReference>
<dbReference type="InterPro" id="IPR008979">
    <property type="entry name" value="Galactose-bd-like_sf"/>
</dbReference>
<evidence type="ECO:0000313" key="2">
    <source>
        <dbReference type="EMBL" id="MDM8563922.1"/>
    </source>
</evidence>
<dbReference type="Gene3D" id="2.60.40.10">
    <property type="entry name" value="Immunoglobulins"/>
    <property type="match status" value="1"/>
</dbReference>
<dbReference type="SUPFAM" id="SSF49785">
    <property type="entry name" value="Galactose-binding domain-like"/>
    <property type="match status" value="1"/>
</dbReference>
<dbReference type="SUPFAM" id="SSF49265">
    <property type="entry name" value="Fibronectin type III"/>
    <property type="match status" value="1"/>
</dbReference>
<keyword evidence="3" id="KW-1185">Reference proteome</keyword>